<dbReference type="AlphaFoldDB" id="A0A9P4GGU6"/>
<accession>A0A9P4GGU6</accession>
<dbReference type="EMBL" id="ML976616">
    <property type="protein sequence ID" value="KAF1845097.1"/>
    <property type="molecule type" value="Genomic_DNA"/>
</dbReference>
<sequence>MNRIITISTAVAVAATGTYLYRIQSHISPVPIHRISSSPQIPDALKQSKAALAVNPNGHVTITDTRFTTLELPNRLSDEQILARFVKGFFGGYVFGPESGVLRAVGKDLMRFERLKDIPVSSYIWAQSALSRETVPPLHSVLFGVFRVADCHFQSPGDEKYPELSQGGSYSYIDVAFGSEKGPIAGVHRFSVTRDGRVKEDGGKNESVTIEFAHVGCNPKENKPLKPDFVQTLHLWYAMLLFREGVAEVMK</sequence>
<organism evidence="1 2">
    <name type="scientific">Cucurbitaria berberidis CBS 394.84</name>
    <dbReference type="NCBI Taxonomy" id="1168544"/>
    <lineage>
        <taxon>Eukaryota</taxon>
        <taxon>Fungi</taxon>
        <taxon>Dikarya</taxon>
        <taxon>Ascomycota</taxon>
        <taxon>Pezizomycotina</taxon>
        <taxon>Dothideomycetes</taxon>
        <taxon>Pleosporomycetidae</taxon>
        <taxon>Pleosporales</taxon>
        <taxon>Pleosporineae</taxon>
        <taxon>Cucurbitariaceae</taxon>
        <taxon>Cucurbitaria</taxon>
    </lineage>
</organism>
<gene>
    <name evidence="1" type="ORF">K460DRAFT_405372</name>
</gene>
<proteinExistence type="predicted"/>
<keyword evidence="2" id="KW-1185">Reference proteome</keyword>
<dbReference type="RefSeq" id="XP_040787660.1">
    <property type="nucleotide sequence ID" value="XM_040936842.1"/>
</dbReference>
<evidence type="ECO:0000313" key="1">
    <source>
        <dbReference type="EMBL" id="KAF1845097.1"/>
    </source>
</evidence>
<name>A0A9P4GGU6_9PLEO</name>
<dbReference type="Proteomes" id="UP000800039">
    <property type="component" value="Unassembled WGS sequence"/>
</dbReference>
<protein>
    <submittedName>
        <fullName evidence="1">Uncharacterized protein</fullName>
    </submittedName>
</protein>
<dbReference type="GeneID" id="63854092"/>
<evidence type="ECO:0000313" key="2">
    <source>
        <dbReference type="Proteomes" id="UP000800039"/>
    </source>
</evidence>
<dbReference type="OrthoDB" id="3354680at2759"/>
<reference evidence="1" key="1">
    <citation type="submission" date="2020-01" db="EMBL/GenBank/DDBJ databases">
        <authorList>
            <consortium name="DOE Joint Genome Institute"/>
            <person name="Haridas S."/>
            <person name="Albert R."/>
            <person name="Binder M."/>
            <person name="Bloem J."/>
            <person name="Labutti K."/>
            <person name="Salamov A."/>
            <person name="Andreopoulos B."/>
            <person name="Baker S.E."/>
            <person name="Barry K."/>
            <person name="Bills G."/>
            <person name="Bluhm B.H."/>
            <person name="Cannon C."/>
            <person name="Castanera R."/>
            <person name="Culley D.E."/>
            <person name="Daum C."/>
            <person name="Ezra D."/>
            <person name="Gonzalez J.B."/>
            <person name="Henrissat B."/>
            <person name="Kuo A."/>
            <person name="Liang C."/>
            <person name="Lipzen A."/>
            <person name="Lutzoni F."/>
            <person name="Magnuson J."/>
            <person name="Mondo S."/>
            <person name="Nolan M."/>
            <person name="Ohm R."/>
            <person name="Pangilinan J."/>
            <person name="Park H.-J."/>
            <person name="Ramirez L."/>
            <person name="Alfaro M."/>
            <person name="Sun H."/>
            <person name="Tritt A."/>
            <person name="Yoshinaga Y."/>
            <person name="Zwiers L.-H."/>
            <person name="Turgeon B.G."/>
            <person name="Goodwin S.B."/>
            <person name="Spatafora J.W."/>
            <person name="Crous P.W."/>
            <person name="Grigoriev I.V."/>
        </authorList>
    </citation>
    <scope>NUCLEOTIDE SEQUENCE</scope>
    <source>
        <strain evidence="1">CBS 394.84</strain>
    </source>
</reference>
<comment type="caution">
    <text evidence="1">The sequence shown here is derived from an EMBL/GenBank/DDBJ whole genome shotgun (WGS) entry which is preliminary data.</text>
</comment>